<evidence type="ECO:0000256" key="2">
    <source>
        <dbReference type="ARBA" id="ARBA00007067"/>
    </source>
</evidence>
<dbReference type="AlphaFoldDB" id="A0A2A5CF03"/>
<dbReference type="InterPro" id="IPR027396">
    <property type="entry name" value="DsrEFH-like"/>
</dbReference>
<keyword evidence="3" id="KW-0963">Cytoplasm</keyword>
<dbReference type="GO" id="GO:0002143">
    <property type="term" value="P:tRNA wobble position uridine thiolation"/>
    <property type="evidence" value="ECO:0007669"/>
    <property type="project" value="TreeGrafter"/>
</dbReference>
<dbReference type="PANTHER" id="PTHR34874">
    <property type="entry name" value="PROTEIN YCHN"/>
    <property type="match status" value="1"/>
</dbReference>
<comment type="subcellular location">
    <subcellularLocation>
        <location evidence="1">Cytoplasm</location>
    </subcellularLocation>
</comment>
<evidence type="ECO:0000313" key="6">
    <source>
        <dbReference type="Proteomes" id="UP000228987"/>
    </source>
</evidence>
<name>A0A2A5CF03_9GAMM</name>
<gene>
    <name evidence="5" type="ORF">COA71_05640</name>
</gene>
<dbReference type="SUPFAM" id="SSF75169">
    <property type="entry name" value="DsrEFH-like"/>
    <property type="match status" value="1"/>
</dbReference>
<dbReference type="GO" id="GO:1990228">
    <property type="term" value="C:sulfurtransferase complex"/>
    <property type="evidence" value="ECO:0007669"/>
    <property type="project" value="TreeGrafter"/>
</dbReference>
<dbReference type="InterPro" id="IPR003787">
    <property type="entry name" value="Sulphur_relay_DsrE/F-like"/>
</dbReference>
<reference evidence="6" key="1">
    <citation type="submission" date="2017-08" db="EMBL/GenBank/DDBJ databases">
        <title>A dynamic microbial community with high functional redundancy inhabits the cold, oxic subseafloor aquifer.</title>
        <authorList>
            <person name="Tully B.J."/>
            <person name="Wheat C.G."/>
            <person name="Glazer B.T."/>
            <person name="Huber J.A."/>
        </authorList>
    </citation>
    <scope>NUCLEOTIDE SEQUENCE [LARGE SCALE GENOMIC DNA]</scope>
</reference>
<evidence type="ECO:0000256" key="1">
    <source>
        <dbReference type="ARBA" id="ARBA00004496"/>
    </source>
</evidence>
<organism evidence="5 6">
    <name type="scientific">SAR86 cluster bacterium</name>
    <dbReference type="NCBI Taxonomy" id="2030880"/>
    <lineage>
        <taxon>Bacteria</taxon>
        <taxon>Pseudomonadati</taxon>
        <taxon>Pseudomonadota</taxon>
        <taxon>Gammaproteobacteria</taxon>
        <taxon>SAR86 cluster</taxon>
    </lineage>
</organism>
<dbReference type="Proteomes" id="UP000228987">
    <property type="component" value="Unassembled WGS sequence"/>
</dbReference>
<evidence type="ECO:0000256" key="4">
    <source>
        <dbReference type="ARBA" id="ARBA00022679"/>
    </source>
</evidence>
<proteinExistence type="inferred from homology"/>
<comment type="similarity">
    <text evidence="2">Belongs to the DsrE/TusD family.</text>
</comment>
<dbReference type="InterPro" id="IPR017463">
    <property type="entry name" value="Sulphur_relay_TusD/DsrE"/>
</dbReference>
<evidence type="ECO:0000256" key="3">
    <source>
        <dbReference type="ARBA" id="ARBA00022490"/>
    </source>
</evidence>
<sequence length="130" mass="14427">MQSFTLVIYAAPDSQSSSTALNFAREILHSGHEIYRLFFYQDGVLNACSFNTPSQDEENLPASWQAFIQEHSIDAVVCVASALKRGIINESEAERYELPASNLREGFEISGLGQLIDGLINSDRLVNFLP</sequence>
<protein>
    <submittedName>
        <fullName evidence="5">Sulfurtransferase complex subunit TusD</fullName>
    </submittedName>
</protein>
<dbReference type="EMBL" id="NVWI01000003">
    <property type="protein sequence ID" value="PCJ42075.1"/>
    <property type="molecule type" value="Genomic_DNA"/>
</dbReference>
<dbReference type="GO" id="GO:0016783">
    <property type="term" value="F:sulfurtransferase activity"/>
    <property type="evidence" value="ECO:0007669"/>
    <property type="project" value="InterPro"/>
</dbReference>
<dbReference type="NCBIfam" id="TIGR03012">
    <property type="entry name" value="sulf_tusD_dsrE"/>
    <property type="match status" value="1"/>
</dbReference>
<evidence type="ECO:0000313" key="5">
    <source>
        <dbReference type="EMBL" id="PCJ42075.1"/>
    </source>
</evidence>
<accession>A0A2A5CF03</accession>
<dbReference type="NCBIfam" id="NF001237">
    <property type="entry name" value="PRK00207.1"/>
    <property type="match status" value="1"/>
</dbReference>
<comment type="caution">
    <text evidence="5">The sequence shown here is derived from an EMBL/GenBank/DDBJ whole genome shotgun (WGS) entry which is preliminary data.</text>
</comment>
<dbReference type="Gene3D" id="3.40.1260.10">
    <property type="entry name" value="DsrEFH-like"/>
    <property type="match status" value="1"/>
</dbReference>
<dbReference type="Pfam" id="PF02635">
    <property type="entry name" value="DsrE"/>
    <property type="match status" value="1"/>
</dbReference>
<keyword evidence="4 5" id="KW-0808">Transferase</keyword>
<dbReference type="PANTHER" id="PTHR34874:SF3">
    <property type="entry name" value="SULFURTRANSFERASE TUSD"/>
    <property type="match status" value="1"/>
</dbReference>
<dbReference type="GO" id="GO:0097163">
    <property type="term" value="F:sulfur carrier activity"/>
    <property type="evidence" value="ECO:0007669"/>
    <property type="project" value="TreeGrafter"/>
</dbReference>